<evidence type="ECO:0000259" key="1">
    <source>
        <dbReference type="Pfam" id="PF02518"/>
    </source>
</evidence>
<dbReference type="EMBL" id="JACMSE010000014">
    <property type="protein sequence ID" value="MBC2890493.1"/>
    <property type="molecule type" value="Genomic_DNA"/>
</dbReference>
<dbReference type="InterPro" id="IPR036890">
    <property type="entry name" value="HATPase_C_sf"/>
</dbReference>
<dbReference type="Pfam" id="PF02518">
    <property type="entry name" value="HATPase_c"/>
    <property type="match status" value="1"/>
</dbReference>
<dbReference type="RefSeq" id="WP_080143075.1">
    <property type="nucleotide sequence ID" value="NZ_JACMSE010000014.1"/>
</dbReference>
<organism evidence="2 3">
    <name type="scientific">Gordonibacter massiliensis</name>
    <name type="common">ex Traore et al. 2017</name>
    <dbReference type="NCBI Taxonomy" id="1841863"/>
    <lineage>
        <taxon>Bacteria</taxon>
        <taxon>Bacillati</taxon>
        <taxon>Actinomycetota</taxon>
        <taxon>Coriobacteriia</taxon>
        <taxon>Eggerthellales</taxon>
        <taxon>Eggerthellaceae</taxon>
        <taxon>Gordonibacter</taxon>
    </lineage>
</organism>
<comment type="caution">
    <text evidence="2">The sequence shown here is derived from an EMBL/GenBank/DDBJ whole genome shotgun (WGS) entry which is preliminary data.</text>
</comment>
<dbReference type="Gene3D" id="3.30.565.10">
    <property type="entry name" value="Histidine kinase-like ATPase, C-terminal domain"/>
    <property type="match status" value="1"/>
</dbReference>
<name>A0A842JER0_9ACTN</name>
<dbReference type="GO" id="GO:0005524">
    <property type="term" value="F:ATP binding"/>
    <property type="evidence" value="ECO:0007669"/>
    <property type="project" value="UniProtKB-KW"/>
</dbReference>
<keyword evidence="2" id="KW-0067">ATP-binding</keyword>
<feature type="domain" description="Histidine kinase/HSP90-like ATPase" evidence="1">
    <location>
        <begin position="47"/>
        <end position="153"/>
    </location>
</feature>
<accession>A0A842JER0</accession>
<dbReference type="SUPFAM" id="SSF55874">
    <property type="entry name" value="ATPase domain of HSP90 chaperone/DNA topoisomerase II/histidine kinase"/>
    <property type="match status" value="1"/>
</dbReference>
<reference evidence="2 3" key="1">
    <citation type="submission" date="2020-08" db="EMBL/GenBank/DDBJ databases">
        <authorList>
            <person name="Liu C."/>
            <person name="Sun Q."/>
        </authorList>
    </citation>
    <scope>NUCLEOTIDE SEQUENCE [LARGE SCALE GENOMIC DNA]</scope>
    <source>
        <strain evidence="2 3">N22</strain>
    </source>
</reference>
<keyword evidence="2" id="KW-0547">Nucleotide-binding</keyword>
<proteinExistence type="predicted"/>
<evidence type="ECO:0000313" key="2">
    <source>
        <dbReference type="EMBL" id="MBC2890493.1"/>
    </source>
</evidence>
<keyword evidence="3" id="KW-1185">Reference proteome</keyword>
<dbReference type="Proteomes" id="UP000587396">
    <property type="component" value="Unassembled WGS sequence"/>
</dbReference>
<gene>
    <name evidence="2" type="ORF">H7313_14250</name>
</gene>
<evidence type="ECO:0000313" key="3">
    <source>
        <dbReference type="Proteomes" id="UP000587396"/>
    </source>
</evidence>
<protein>
    <submittedName>
        <fullName evidence="2">ATP-binding protein</fullName>
    </submittedName>
</protein>
<dbReference type="AlphaFoldDB" id="A0A842JER0"/>
<sequence length="361" mass="39334">MADGSLESFIENVNGDSHLRVEADLGDGFVRLRSAEAERRQAAHDIRSTEDIVIEMLRNARDAHAKSVFTAVSREGSRRRIVMVDDGDGVPPALHERVFEPRVTSKLDSMHLDKWGVHGRGMALYSIAVNAETARIAASEQGQGASFVVETDLGRLGEKADQSSFPVFERTDAGTVAVRGPKNILRTVCEFALECRRDCTVYLGSVTDVVATLYAFGLSSLTAAARAFGRTEELPVCKRLALAADPAELAGLAETLGLALSERSARRVLDGEIAPLSPLLDRIRIEGDAAEPPEARKQAPRGAHDARGLKIAPEDLDDFSDRVAAAYRDIARRYYLEPDARPEVRVGKDGIRIHIPVTKLD</sequence>
<dbReference type="InterPro" id="IPR003594">
    <property type="entry name" value="HATPase_dom"/>
</dbReference>